<evidence type="ECO:0000313" key="1">
    <source>
        <dbReference type="EMBL" id="MSS89684.1"/>
    </source>
</evidence>
<dbReference type="RefSeq" id="WP_154465639.1">
    <property type="nucleotide sequence ID" value="NZ_VUMI01000025.1"/>
</dbReference>
<protein>
    <submittedName>
        <fullName evidence="1">XkdX family protein</fullName>
    </submittedName>
</protein>
<dbReference type="EMBL" id="VUMI01000025">
    <property type="protein sequence ID" value="MSS89684.1"/>
    <property type="molecule type" value="Genomic_DNA"/>
</dbReference>
<gene>
    <name evidence="1" type="ORF">FYJ45_15740</name>
</gene>
<reference evidence="1 2" key="1">
    <citation type="submission" date="2019-08" db="EMBL/GenBank/DDBJ databases">
        <title>In-depth cultivation of the pig gut microbiome towards novel bacterial diversity and tailored functional studies.</title>
        <authorList>
            <person name="Wylensek D."/>
            <person name="Hitch T.C.A."/>
            <person name="Clavel T."/>
        </authorList>
    </citation>
    <scope>NUCLEOTIDE SEQUENCE [LARGE SCALE GENOMIC DNA]</scope>
    <source>
        <strain evidence="1 2">WCA-389-WT-23B</strain>
    </source>
</reference>
<dbReference type="AlphaFoldDB" id="A0A6N7WIZ7"/>
<name>A0A6N7WIZ7_9FIRM</name>
<organism evidence="1 2">
    <name type="scientific">Eisenbergiella porci</name>
    <dbReference type="NCBI Taxonomy" id="2652274"/>
    <lineage>
        <taxon>Bacteria</taxon>
        <taxon>Bacillati</taxon>
        <taxon>Bacillota</taxon>
        <taxon>Clostridia</taxon>
        <taxon>Lachnospirales</taxon>
        <taxon>Lachnospiraceae</taxon>
        <taxon>Eisenbergiella</taxon>
    </lineage>
</organism>
<dbReference type="InterPro" id="IPR010022">
    <property type="entry name" value="XkdX"/>
</dbReference>
<accession>A0A6N7WIZ7</accession>
<evidence type="ECO:0000313" key="2">
    <source>
        <dbReference type="Proteomes" id="UP000436047"/>
    </source>
</evidence>
<keyword evidence="2" id="KW-1185">Reference proteome</keyword>
<proteinExistence type="predicted"/>
<dbReference type="Pfam" id="PF09693">
    <property type="entry name" value="Phage_XkdX"/>
    <property type="match status" value="1"/>
</dbReference>
<dbReference type="GeneID" id="86054496"/>
<comment type="caution">
    <text evidence="1">The sequence shown here is derived from an EMBL/GenBank/DDBJ whole genome shotgun (WGS) entry which is preliminary data.</text>
</comment>
<dbReference type="Proteomes" id="UP000436047">
    <property type="component" value="Unassembled WGS sequence"/>
</dbReference>
<sequence length="47" mass="5632">MSKNFKKVKNYYKRKLWDIDRVNSAVGKWITEAEYKEITGEEYTSAI</sequence>